<comment type="catalytic activity">
    <reaction evidence="6">
        <text>ATP + (deoxyribonucleotide)n-3'-hydroxyl + 5'-phospho-(deoxyribonucleotide)m = (deoxyribonucleotide)n+m + AMP + diphosphate.</text>
        <dbReference type="EC" id="6.5.1.1"/>
    </reaction>
</comment>
<dbReference type="EMBL" id="JAHEPS010000006">
    <property type="protein sequence ID" value="MBT1445880.1"/>
    <property type="molecule type" value="Genomic_DNA"/>
</dbReference>
<gene>
    <name evidence="9" type="ORF">KJI95_15345</name>
</gene>
<reference evidence="9 10" key="1">
    <citation type="submission" date="2021-05" db="EMBL/GenBank/DDBJ databases">
        <title>Shewanella sp. JM162201.</title>
        <authorList>
            <person name="Xu S."/>
            <person name="Li A."/>
        </authorList>
    </citation>
    <scope>NUCLEOTIDE SEQUENCE [LARGE SCALE GENOMIC DNA]</scope>
    <source>
        <strain evidence="9 10">JM162201</strain>
    </source>
</reference>
<evidence type="ECO:0000256" key="5">
    <source>
        <dbReference type="ARBA" id="ARBA00023204"/>
    </source>
</evidence>
<dbReference type="NCBIfam" id="NF006592">
    <property type="entry name" value="PRK09125.1"/>
    <property type="match status" value="1"/>
</dbReference>
<proteinExistence type="predicted"/>
<dbReference type="InterPro" id="IPR050326">
    <property type="entry name" value="NAD_dep_DNA_ligaseB"/>
</dbReference>
<dbReference type="SUPFAM" id="SSF50249">
    <property type="entry name" value="Nucleic acid-binding proteins"/>
    <property type="match status" value="1"/>
</dbReference>
<dbReference type="SUPFAM" id="SSF56091">
    <property type="entry name" value="DNA ligase/mRNA capping enzyme, catalytic domain"/>
    <property type="match status" value="1"/>
</dbReference>
<evidence type="ECO:0000313" key="10">
    <source>
        <dbReference type="Proteomes" id="UP001195903"/>
    </source>
</evidence>
<dbReference type="Gene3D" id="3.30.1490.70">
    <property type="match status" value="1"/>
</dbReference>
<evidence type="ECO:0000256" key="2">
    <source>
        <dbReference type="ARBA" id="ARBA00022598"/>
    </source>
</evidence>
<organism evidence="9 10">
    <name type="scientific">Shewanella jiangmenensis</name>
    <dbReference type="NCBI Taxonomy" id="2837387"/>
    <lineage>
        <taxon>Bacteria</taxon>
        <taxon>Pseudomonadati</taxon>
        <taxon>Pseudomonadota</taxon>
        <taxon>Gammaproteobacteria</taxon>
        <taxon>Alteromonadales</taxon>
        <taxon>Shewanellaceae</taxon>
        <taxon>Shewanella</taxon>
    </lineage>
</organism>
<evidence type="ECO:0000256" key="1">
    <source>
        <dbReference type="ARBA" id="ARBA00001968"/>
    </source>
</evidence>
<dbReference type="InterPro" id="IPR012310">
    <property type="entry name" value="DNA_ligase_ATP-dep_cent"/>
</dbReference>
<dbReference type="GO" id="GO:0003910">
    <property type="term" value="F:DNA ligase (ATP) activity"/>
    <property type="evidence" value="ECO:0007669"/>
    <property type="project" value="UniProtKB-EC"/>
</dbReference>
<feature type="domain" description="DNA ligase OB-like" evidence="8">
    <location>
        <begin position="264"/>
        <end position="329"/>
    </location>
</feature>
<dbReference type="PANTHER" id="PTHR47810:SF1">
    <property type="entry name" value="DNA LIGASE B"/>
    <property type="match status" value="1"/>
</dbReference>
<evidence type="ECO:0000256" key="3">
    <source>
        <dbReference type="ARBA" id="ARBA00022705"/>
    </source>
</evidence>
<evidence type="ECO:0000259" key="7">
    <source>
        <dbReference type="Pfam" id="PF01068"/>
    </source>
</evidence>
<dbReference type="Gene3D" id="2.40.50.140">
    <property type="entry name" value="Nucleic acid-binding proteins"/>
    <property type="match status" value="1"/>
</dbReference>
<dbReference type="InterPro" id="IPR012340">
    <property type="entry name" value="NA-bd_OB-fold"/>
</dbReference>
<keyword evidence="5" id="KW-0234">DNA repair</keyword>
<feature type="domain" description="ATP-dependent DNA ligase family profile" evidence="7">
    <location>
        <begin position="128"/>
        <end position="250"/>
    </location>
</feature>
<dbReference type="PANTHER" id="PTHR47810">
    <property type="entry name" value="DNA LIGASE"/>
    <property type="match status" value="1"/>
</dbReference>
<dbReference type="Gene3D" id="3.30.470.30">
    <property type="entry name" value="DNA ligase/mRNA capping enzyme"/>
    <property type="match status" value="1"/>
</dbReference>
<evidence type="ECO:0000256" key="4">
    <source>
        <dbReference type="ARBA" id="ARBA00022763"/>
    </source>
</evidence>
<dbReference type="Proteomes" id="UP001195903">
    <property type="component" value="Unassembled WGS sequence"/>
</dbReference>
<keyword evidence="10" id="KW-1185">Reference proteome</keyword>
<dbReference type="EC" id="6.5.1.1" evidence="9"/>
<evidence type="ECO:0000313" key="9">
    <source>
        <dbReference type="EMBL" id="MBT1445880.1"/>
    </source>
</evidence>
<dbReference type="CDD" id="cd08041">
    <property type="entry name" value="OBF_kDNA_ligase_like"/>
    <property type="match status" value="1"/>
</dbReference>
<dbReference type="InterPro" id="IPR029319">
    <property type="entry name" value="DNA_ligase_OB"/>
</dbReference>
<protein>
    <submittedName>
        <fullName evidence="9">DNA ligase</fullName>
        <ecNumber evidence="9">6.5.1.1</ecNumber>
    </submittedName>
</protein>
<dbReference type="RefSeq" id="WP_214508064.1">
    <property type="nucleotide sequence ID" value="NZ_JAHEPS010000006.1"/>
</dbReference>
<dbReference type="CDD" id="cd07896">
    <property type="entry name" value="Adenylation_kDNA_ligase_like"/>
    <property type="match status" value="1"/>
</dbReference>
<keyword evidence="2 9" id="KW-0436">Ligase</keyword>
<comment type="cofactor">
    <cofactor evidence="1">
        <name>a divalent metal cation</name>
        <dbReference type="ChEBI" id="CHEBI:60240"/>
    </cofactor>
</comment>
<name>A0ABS5V7F0_9GAMM</name>
<accession>A0ABS5V7F0</accession>
<evidence type="ECO:0000259" key="8">
    <source>
        <dbReference type="Pfam" id="PF14743"/>
    </source>
</evidence>
<comment type="caution">
    <text evidence="9">The sequence shown here is derived from an EMBL/GenBank/DDBJ whole genome shotgun (WGS) entry which is preliminary data.</text>
</comment>
<dbReference type="Pfam" id="PF14743">
    <property type="entry name" value="DNA_ligase_OB_2"/>
    <property type="match status" value="1"/>
</dbReference>
<keyword evidence="3" id="KW-0235">DNA replication</keyword>
<sequence length="332" mass="36508">MKHDNIHFFCLSVFYRRIARSGLIVCAGLIAGMLPPTFAIGAEKPQAADQSTSQTSKRAEPASIPATAPLQFASKVPLQLATSAPLPPDSEIAAYLVSEKLDGVRGRWNGRTLESRTGNLIAAPAWFTAKFPKNVTLDGELWAGRGRFEWTSALLRSSGRDSDWQALRFMVFDSPMNNLPFRERLVRLEDVIAASHCDYLLLIPQLTFTDVDSLKAHFSLMVSHGAEGLMLHHGDARYIDGRNPLLIKLKPLNDAEGEVIGYKPGRGELTGLMGALKLRLADGSEFFLGTGFDLATRRTPPPIGTMVTFEYNGLTKSGKPKGARFLRVRPRE</sequence>
<keyword evidence="4" id="KW-0227">DNA damage</keyword>
<evidence type="ECO:0000256" key="6">
    <source>
        <dbReference type="ARBA" id="ARBA00034003"/>
    </source>
</evidence>
<dbReference type="Pfam" id="PF01068">
    <property type="entry name" value="DNA_ligase_A_M"/>
    <property type="match status" value="1"/>
</dbReference>